<keyword evidence="2" id="KW-0805">Transcription regulation</keyword>
<dbReference type="PANTHER" id="PTHR30346">
    <property type="entry name" value="TRANSCRIPTIONAL DUAL REGULATOR HCAR-RELATED"/>
    <property type="match status" value="1"/>
</dbReference>
<sequence>MDLFQLRCFVAVCEELHFGKAAVRLHMTQPPLSRQIQLLEASVGALLLERTSRSVALTAAGAVLHQDALKLLKLADAAVVNARLTARGDAGRVTVGYTAVSGYVLIPGLLLRAQQALPGIEIVLEEMVSSQQLHALADKALDLAFVRPLSSDADLLYHCVLREPMQLALPAAHPLAGKRRITLADLAGQPLIMYSRKEGQYFHDKIKSLFAATGVQPRYVHHMGQTHAIVALVQAGIGIAIVPASARHLHFEQVEFRDLWRRDIVAETYLAWRRAERNPAQQRLREFILETMGTDSAAGAEPAS</sequence>
<dbReference type="SUPFAM" id="SSF53850">
    <property type="entry name" value="Periplasmic binding protein-like II"/>
    <property type="match status" value="1"/>
</dbReference>
<keyword evidence="7" id="KW-1185">Reference proteome</keyword>
<dbReference type="InterPro" id="IPR036388">
    <property type="entry name" value="WH-like_DNA-bd_sf"/>
</dbReference>
<dbReference type="InterPro" id="IPR005119">
    <property type="entry name" value="LysR_subst-bd"/>
</dbReference>
<accession>A0A318GYI6</accession>
<comment type="caution">
    <text evidence="6">The sequence shown here is derived from an EMBL/GenBank/DDBJ whole genome shotgun (WGS) entry which is preliminary data.</text>
</comment>
<dbReference type="PROSITE" id="PS50931">
    <property type="entry name" value="HTH_LYSR"/>
    <property type="match status" value="1"/>
</dbReference>
<dbReference type="Gene3D" id="1.10.10.10">
    <property type="entry name" value="Winged helix-like DNA-binding domain superfamily/Winged helix DNA-binding domain"/>
    <property type="match status" value="1"/>
</dbReference>
<evidence type="ECO:0000259" key="5">
    <source>
        <dbReference type="PROSITE" id="PS50931"/>
    </source>
</evidence>
<dbReference type="Proteomes" id="UP000247811">
    <property type="component" value="Unassembled WGS sequence"/>
</dbReference>
<dbReference type="FunFam" id="1.10.10.10:FF:000001">
    <property type="entry name" value="LysR family transcriptional regulator"/>
    <property type="match status" value="1"/>
</dbReference>
<dbReference type="InterPro" id="IPR000847">
    <property type="entry name" value="LysR_HTH_N"/>
</dbReference>
<dbReference type="Gene3D" id="3.40.190.10">
    <property type="entry name" value="Periplasmic binding protein-like II"/>
    <property type="match status" value="2"/>
</dbReference>
<keyword evidence="3" id="KW-0238">DNA-binding</keyword>
<evidence type="ECO:0000256" key="3">
    <source>
        <dbReference type="ARBA" id="ARBA00023125"/>
    </source>
</evidence>
<dbReference type="OrthoDB" id="9157176at2"/>
<evidence type="ECO:0000313" key="6">
    <source>
        <dbReference type="EMBL" id="PXW95182.1"/>
    </source>
</evidence>
<comment type="similarity">
    <text evidence="1">Belongs to the LysR transcriptional regulatory family.</text>
</comment>
<evidence type="ECO:0000313" key="7">
    <source>
        <dbReference type="Proteomes" id="UP000247811"/>
    </source>
</evidence>
<keyword evidence="4" id="KW-0804">Transcription</keyword>
<dbReference type="Pfam" id="PF00126">
    <property type="entry name" value="HTH_1"/>
    <property type="match status" value="1"/>
</dbReference>
<reference evidence="6 7" key="1">
    <citation type="submission" date="2018-05" db="EMBL/GenBank/DDBJ databases">
        <title>Genomic Encyclopedia of Type Strains, Phase IV (KMG-IV): sequencing the most valuable type-strain genomes for metagenomic binning, comparative biology and taxonomic classification.</title>
        <authorList>
            <person name="Goeker M."/>
        </authorList>
    </citation>
    <scope>NUCLEOTIDE SEQUENCE [LARGE SCALE GENOMIC DNA]</scope>
    <source>
        <strain evidence="6 7">DSM 566</strain>
    </source>
</reference>
<feature type="domain" description="HTH lysR-type" evidence="5">
    <location>
        <begin position="1"/>
        <end position="58"/>
    </location>
</feature>
<dbReference type="Pfam" id="PF03466">
    <property type="entry name" value="LysR_substrate"/>
    <property type="match status" value="1"/>
</dbReference>
<dbReference type="SUPFAM" id="SSF46785">
    <property type="entry name" value="Winged helix' DNA-binding domain"/>
    <property type="match status" value="1"/>
</dbReference>
<evidence type="ECO:0000256" key="4">
    <source>
        <dbReference type="ARBA" id="ARBA00023163"/>
    </source>
</evidence>
<dbReference type="GO" id="GO:0003677">
    <property type="term" value="F:DNA binding"/>
    <property type="evidence" value="ECO:0007669"/>
    <property type="project" value="UniProtKB-KW"/>
</dbReference>
<dbReference type="GO" id="GO:0032993">
    <property type="term" value="C:protein-DNA complex"/>
    <property type="evidence" value="ECO:0007669"/>
    <property type="project" value="TreeGrafter"/>
</dbReference>
<dbReference type="EMBL" id="QJJS01000010">
    <property type="protein sequence ID" value="PXW95182.1"/>
    <property type="molecule type" value="Genomic_DNA"/>
</dbReference>
<name>A0A318GYI6_9BURK</name>
<organism evidence="6 7">
    <name type="scientific">Sphaerotilus hippei</name>
    <dbReference type="NCBI Taxonomy" id="744406"/>
    <lineage>
        <taxon>Bacteria</taxon>
        <taxon>Pseudomonadati</taxon>
        <taxon>Pseudomonadota</taxon>
        <taxon>Betaproteobacteria</taxon>
        <taxon>Burkholderiales</taxon>
        <taxon>Sphaerotilaceae</taxon>
        <taxon>Sphaerotilus</taxon>
    </lineage>
</organism>
<dbReference type="GO" id="GO:0003700">
    <property type="term" value="F:DNA-binding transcription factor activity"/>
    <property type="evidence" value="ECO:0007669"/>
    <property type="project" value="InterPro"/>
</dbReference>
<evidence type="ECO:0000256" key="1">
    <source>
        <dbReference type="ARBA" id="ARBA00009437"/>
    </source>
</evidence>
<dbReference type="InterPro" id="IPR036390">
    <property type="entry name" value="WH_DNA-bd_sf"/>
</dbReference>
<proteinExistence type="inferred from homology"/>
<protein>
    <submittedName>
        <fullName evidence="6">LysR family transcriptional regulator</fullName>
    </submittedName>
</protein>
<dbReference type="RefSeq" id="WP_110401055.1">
    <property type="nucleotide sequence ID" value="NZ_QJJS01000010.1"/>
</dbReference>
<gene>
    <name evidence="6" type="ORF">C7444_11027</name>
</gene>
<dbReference type="PRINTS" id="PR00039">
    <property type="entry name" value="HTHLYSR"/>
</dbReference>
<dbReference type="PANTHER" id="PTHR30346:SF0">
    <property type="entry name" value="HCA OPERON TRANSCRIPTIONAL ACTIVATOR HCAR"/>
    <property type="match status" value="1"/>
</dbReference>
<evidence type="ECO:0000256" key="2">
    <source>
        <dbReference type="ARBA" id="ARBA00023015"/>
    </source>
</evidence>
<dbReference type="AlphaFoldDB" id="A0A318GYI6"/>